<evidence type="ECO:0000256" key="8">
    <source>
        <dbReference type="ARBA" id="ARBA00022958"/>
    </source>
</evidence>
<comment type="subcellular location">
    <subcellularLocation>
        <location evidence="12">Cell membrane</location>
        <topology evidence="12">Multi-pass membrane protein</topology>
    </subcellularLocation>
    <subcellularLocation>
        <location evidence="1">Membrane</location>
        <topology evidence="1">Multi-pass membrane protein</topology>
    </subcellularLocation>
</comment>
<keyword evidence="6 12" id="KW-0812">Transmembrane</keyword>
<organism evidence="16 17">
    <name type="scientific">Montanilutibacter psychrotolerans</name>
    <dbReference type="NCBI Taxonomy" id="1327343"/>
    <lineage>
        <taxon>Bacteria</taxon>
        <taxon>Pseudomonadati</taxon>
        <taxon>Pseudomonadota</taxon>
        <taxon>Gammaproteobacteria</taxon>
        <taxon>Lysobacterales</taxon>
        <taxon>Lysobacteraceae</taxon>
        <taxon>Montanilutibacter</taxon>
    </lineage>
</organism>
<dbReference type="GO" id="GO:0015079">
    <property type="term" value="F:potassium ion transmembrane transporter activity"/>
    <property type="evidence" value="ECO:0007669"/>
    <property type="project" value="UniProtKB-UniRule"/>
</dbReference>
<sequence>MTSFNTSSSAPVPGAGAPHSGHGKQGLPGLVVGAIGVVFGDIGTSPLYTLKEAFSPHFGLVGNHDTVLGILSLVFWALMVVVTLKYVSIITRADNEGEGGIMALMALAQRTLAKGGRSAYVVGILGIFGASLFFGDSVITPAISVLSAVEGLEVAAPALHRWIVPITVVILLGVFVAQRFGTERVGRIFGPITCLWFLSLAVIGVHNIIDMPEVLKALNPVWAMRFFIDHGGHSLFILGAVVLAVTGGEALYADMGHFGARPIRYGWYLVVLPALMLNYLGQGAFVLGHPTAVKNPFYEAVPEWALIPMIVLATMATVIASQAVITGAFSVARQAMQLGYVPRMHIKHTSSDTIGQIYVPYINWLLMLMVIAVVLVFRTSTALATAYGISVATTMLIDTLLLALVARTLWPKWRKLVLPLCVLFFIVDLGFVIANGAKFFDGAWFPVVLGLAVFTVLRTWRRGRELLHAEIRQEGIQLGSFLPGLMLAPPVRVPGTAVFMSSQLGVVPHALMHNLKHNKVLHERNVFLTVETLTVPYAPRDCRLRIESIGDDFYRVLIRFGFMETPDVPLALMRSCDAGGIHFDPMETTYFASRETIIASHHRGMPFWRDKLFAFMHRNAAPATGFFRIPGNRLVELGAQIEI</sequence>
<keyword evidence="11 12" id="KW-0472">Membrane</keyword>
<dbReference type="Proteomes" id="UP000267049">
    <property type="component" value="Unassembled WGS sequence"/>
</dbReference>
<feature type="transmembrane region" description="Helical" evidence="12">
    <location>
        <begin position="265"/>
        <end position="285"/>
    </location>
</feature>
<accession>A0A3M8SY90</accession>
<evidence type="ECO:0000313" key="16">
    <source>
        <dbReference type="EMBL" id="RNF84224.1"/>
    </source>
</evidence>
<keyword evidence="17" id="KW-1185">Reference proteome</keyword>
<dbReference type="GO" id="GO:0005886">
    <property type="term" value="C:plasma membrane"/>
    <property type="evidence" value="ECO:0007669"/>
    <property type="project" value="UniProtKB-SubCell"/>
</dbReference>
<feature type="domain" description="K+ potassium transporter integral membrane" evidence="14">
    <location>
        <begin position="31"/>
        <end position="482"/>
    </location>
</feature>
<keyword evidence="8 12" id="KW-0630">Potassium</keyword>
<feature type="transmembrane region" description="Helical" evidence="12">
    <location>
        <begin position="119"/>
        <end position="139"/>
    </location>
</feature>
<feature type="transmembrane region" description="Helical" evidence="12">
    <location>
        <begin position="305"/>
        <end position="332"/>
    </location>
</feature>
<dbReference type="GO" id="GO:0015293">
    <property type="term" value="F:symporter activity"/>
    <property type="evidence" value="ECO:0007669"/>
    <property type="project" value="UniProtKB-UniRule"/>
</dbReference>
<dbReference type="InterPro" id="IPR053951">
    <property type="entry name" value="K_trans_N"/>
</dbReference>
<keyword evidence="9 12" id="KW-1133">Transmembrane helix</keyword>
<comment type="function">
    <text evidence="12">Transport of potassium into the cell. Likely operates as a K(+):H(+) symporter.</text>
</comment>
<gene>
    <name evidence="12" type="primary">kup</name>
    <name evidence="16" type="ORF">EER27_07465</name>
</gene>
<dbReference type="RefSeq" id="WP_123087410.1">
    <property type="nucleotide sequence ID" value="NZ_RIBS01000003.1"/>
</dbReference>
<evidence type="ECO:0000256" key="5">
    <source>
        <dbReference type="ARBA" id="ARBA00022538"/>
    </source>
</evidence>
<comment type="caution">
    <text evidence="16">The sequence shown here is derived from an EMBL/GenBank/DDBJ whole genome shotgun (WGS) entry which is preliminary data.</text>
</comment>
<dbReference type="Pfam" id="PF22776">
    <property type="entry name" value="K_trans_C"/>
    <property type="match status" value="1"/>
</dbReference>
<dbReference type="InterPro" id="IPR023051">
    <property type="entry name" value="Kup"/>
</dbReference>
<reference evidence="16 17" key="1">
    <citation type="submission" date="2018-11" db="EMBL/GenBank/DDBJ databases">
        <title>Lysobacter cryohumiis sp. nov., isolated from soil in the Tianshan Mountains, Xinjiang, China.</title>
        <authorList>
            <person name="Luo Y."/>
            <person name="Sheng H."/>
        </authorList>
    </citation>
    <scope>NUCLEOTIDE SEQUENCE [LARGE SCALE GENOMIC DNA]</scope>
    <source>
        <strain evidence="16 17">ZS60</strain>
    </source>
</reference>
<dbReference type="OrthoDB" id="9805577at2"/>
<dbReference type="PANTHER" id="PTHR30540:SF79">
    <property type="entry name" value="LOW AFFINITY POTASSIUM TRANSPORT SYSTEM PROTEIN KUP"/>
    <property type="match status" value="1"/>
</dbReference>
<keyword evidence="10 12" id="KW-0406">Ion transport</keyword>
<dbReference type="InterPro" id="IPR053952">
    <property type="entry name" value="K_trans_C"/>
</dbReference>
<evidence type="ECO:0000256" key="7">
    <source>
        <dbReference type="ARBA" id="ARBA00022847"/>
    </source>
</evidence>
<feature type="transmembrane region" description="Helical" evidence="12">
    <location>
        <begin position="27"/>
        <end position="48"/>
    </location>
</feature>
<dbReference type="EMBL" id="RIBS01000003">
    <property type="protein sequence ID" value="RNF84224.1"/>
    <property type="molecule type" value="Genomic_DNA"/>
</dbReference>
<evidence type="ECO:0000256" key="2">
    <source>
        <dbReference type="ARBA" id="ARBA00007019"/>
    </source>
</evidence>
<dbReference type="AlphaFoldDB" id="A0A3M8SY90"/>
<feature type="transmembrane region" description="Helical" evidence="12">
    <location>
        <begin position="416"/>
        <end position="437"/>
    </location>
</feature>
<evidence type="ECO:0000256" key="6">
    <source>
        <dbReference type="ARBA" id="ARBA00022692"/>
    </source>
</evidence>
<dbReference type="InterPro" id="IPR003855">
    <property type="entry name" value="K+_transporter"/>
</dbReference>
<evidence type="ECO:0000256" key="9">
    <source>
        <dbReference type="ARBA" id="ARBA00022989"/>
    </source>
</evidence>
<feature type="transmembrane region" description="Helical" evidence="12">
    <location>
        <begin position="443"/>
        <end position="460"/>
    </location>
</feature>
<keyword evidence="3 12" id="KW-0813">Transport</keyword>
<keyword evidence="5 12" id="KW-0633">Potassium transport</keyword>
<feature type="transmembrane region" description="Helical" evidence="12">
    <location>
        <begin position="383"/>
        <end position="404"/>
    </location>
</feature>
<evidence type="ECO:0000313" key="17">
    <source>
        <dbReference type="Proteomes" id="UP000267049"/>
    </source>
</evidence>
<feature type="transmembrane region" description="Helical" evidence="12">
    <location>
        <begin position="159"/>
        <end position="177"/>
    </location>
</feature>
<evidence type="ECO:0000256" key="12">
    <source>
        <dbReference type="HAMAP-Rule" id="MF_01522"/>
    </source>
</evidence>
<feature type="transmembrane region" description="Helical" evidence="12">
    <location>
        <begin position="68"/>
        <end position="87"/>
    </location>
</feature>
<dbReference type="PANTHER" id="PTHR30540">
    <property type="entry name" value="OSMOTIC STRESS POTASSIUM TRANSPORTER"/>
    <property type="match status" value="1"/>
</dbReference>
<feature type="compositionally biased region" description="Polar residues" evidence="13">
    <location>
        <begin position="1"/>
        <end position="10"/>
    </location>
</feature>
<name>A0A3M8SY90_9GAMM</name>
<keyword evidence="4 12" id="KW-1003">Cell membrane</keyword>
<feature type="transmembrane region" description="Helical" evidence="12">
    <location>
        <begin position="234"/>
        <end position="253"/>
    </location>
</feature>
<dbReference type="Pfam" id="PF02705">
    <property type="entry name" value="K_trans"/>
    <property type="match status" value="1"/>
</dbReference>
<comment type="catalytic activity">
    <reaction evidence="12">
        <text>K(+)(in) + H(+)(in) = K(+)(out) + H(+)(out)</text>
        <dbReference type="Rhea" id="RHEA:28490"/>
        <dbReference type="ChEBI" id="CHEBI:15378"/>
        <dbReference type="ChEBI" id="CHEBI:29103"/>
    </reaction>
</comment>
<dbReference type="HAMAP" id="MF_01522">
    <property type="entry name" value="Kup"/>
    <property type="match status" value="1"/>
</dbReference>
<proteinExistence type="inferred from homology"/>
<feature type="region of interest" description="Disordered" evidence="13">
    <location>
        <begin position="1"/>
        <end position="21"/>
    </location>
</feature>
<evidence type="ECO:0000259" key="14">
    <source>
        <dbReference type="Pfam" id="PF02705"/>
    </source>
</evidence>
<evidence type="ECO:0000256" key="4">
    <source>
        <dbReference type="ARBA" id="ARBA00022475"/>
    </source>
</evidence>
<evidence type="ECO:0000259" key="15">
    <source>
        <dbReference type="Pfam" id="PF22776"/>
    </source>
</evidence>
<evidence type="ECO:0000256" key="13">
    <source>
        <dbReference type="SAM" id="MobiDB-lite"/>
    </source>
</evidence>
<protein>
    <recommendedName>
        <fullName evidence="12">Probable potassium transport system protein Kup</fullName>
    </recommendedName>
</protein>
<evidence type="ECO:0000256" key="3">
    <source>
        <dbReference type="ARBA" id="ARBA00022448"/>
    </source>
</evidence>
<keyword evidence="7 12" id="KW-0769">Symport</keyword>
<comment type="similarity">
    <text evidence="2 12">Belongs to the HAK/KUP transporter (TC 2.A.72) family.</text>
</comment>
<evidence type="ECO:0000256" key="10">
    <source>
        <dbReference type="ARBA" id="ARBA00023065"/>
    </source>
</evidence>
<evidence type="ECO:0000256" key="1">
    <source>
        <dbReference type="ARBA" id="ARBA00004141"/>
    </source>
</evidence>
<feature type="transmembrane region" description="Helical" evidence="12">
    <location>
        <begin position="189"/>
        <end position="209"/>
    </location>
</feature>
<feature type="transmembrane region" description="Helical" evidence="12">
    <location>
        <begin position="353"/>
        <end position="377"/>
    </location>
</feature>
<feature type="domain" description="K+ potassium transporter C-terminal" evidence="15">
    <location>
        <begin position="494"/>
        <end position="643"/>
    </location>
</feature>
<evidence type="ECO:0000256" key="11">
    <source>
        <dbReference type="ARBA" id="ARBA00023136"/>
    </source>
</evidence>